<feature type="region of interest" description="Disordered" evidence="8">
    <location>
        <begin position="152"/>
        <end position="296"/>
    </location>
</feature>
<feature type="compositionally biased region" description="Low complexity" evidence="8">
    <location>
        <begin position="9"/>
        <end position="19"/>
    </location>
</feature>
<comment type="function">
    <text evidence="7">Component of the NuA4 histone acetyltransferase complex which is involved in transcriptional activation of selected genes principally by acetylation of nucleosomal histone H4 and H2A. The NuA4 complex is also involved in DNA repair.</text>
</comment>
<name>A0A0N0DG46_FUSLA</name>
<feature type="compositionally biased region" description="Basic and acidic residues" evidence="8">
    <location>
        <begin position="222"/>
        <end position="231"/>
    </location>
</feature>
<keyword evidence="3" id="KW-0156">Chromatin regulator</keyword>
<dbReference type="Pfam" id="PF07904">
    <property type="entry name" value="Eaf7"/>
    <property type="match status" value="1"/>
</dbReference>
<dbReference type="PANTHER" id="PTHR13581">
    <property type="entry name" value="MRG-BINDING PROTEIN"/>
    <property type="match status" value="1"/>
</dbReference>
<feature type="region of interest" description="Disordered" evidence="8">
    <location>
        <begin position="1"/>
        <end position="54"/>
    </location>
</feature>
<evidence type="ECO:0000313" key="9">
    <source>
        <dbReference type="EMBL" id="KPA43507.1"/>
    </source>
</evidence>
<reference evidence="9 10" key="1">
    <citation type="submission" date="2015-04" db="EMBL/GenBank/DDBJ databases">
        <title>The draft genome sequence of Fusarium langsethiae, a T-2/HT-2 mycotoxin producer.</title>
        <authorList>
            <person name="Lysoe E."/>
            <person name="Divon H.H."/>
            <person name="Terzi V."/>
            <person name="Orru L."/>
            <person name="Lamontanara A."/>
            <person name="Kolseth A.-K."/>
            <person name="Frandsen R.J."/>
            <person name="Nielsen K."/>
            <person name="Thrane U."/>
        </authorList>
    </citation>
    <scope>NUCLEOTIDE SEQUENCE [LARGE SCALE GENOMIC DNA]</scope>
    <source>
        <strain evidence="9 10">Fl201059</strain>
    </source>
</reference>
<dbReference type="OrthoDB" id="5595141at2759"/>
<keyword evidence="10" id="KW-1185">Reference proteome</keyword>
<feature type="compositionally biased region" description="Acidic residues" evidence="8">
    <location>
        <begin position="232"/>
        <end position="264"/>
    </location>
</feature>
<feature type="compositionally biased region" description="Basic residues" evidence="8">
    <location>
        <begin position="206"/>
        <end position="219"/>
    </location>
</feature>
<comment type="caution">
    <text evidence="9">The sequence shown here is derived from an EMBL/GenBank/DDBJ whole genome shotgun (WGS) entry which is preliminary data.</text>
</comment>
<evidence type="ECO:0000256" key="3">
    <source>
        <dbReference type="ARBA" id="ARBA00022853"/>
    </source>
</evidence>
<dbReference type="Proteomes" id="UP000037904">
    <property type="component" value="Unassembled WGS sequence"/>
</dbReference>
<proteinExistence type="inferred from homology"/>
<accession>A0A0N0DG46</accession>
<organism evidence="9 10">
    <name type="scientific">Fusarium langsethiae</name>
    <dbReference type="NCBI Taxonomy" id="179993"/>
    <lineage>
        <taxon>Eukaryota</taxon>
        <taxon>Fungi</taxon>
        <taxon>Dikarya</taxon>
        <taxon>Ascomycota</taxon>
        <taxon>Pezizomycotina</taxon>
        <taxon>Sordariomycetes</taxon>
        <taxon>Hypocreomycetidae</taxon>
        <taxon>Hypocreales</taxon>
        <taxon>Nectriaceae</taxon>
        <taxon>Fusarium</taxon>
    </lineage>
</organism>
<dbReference type="GO" id="GO:0006325">
    <property type="term" value="P:chromatin organization"/>
    <property type="evidence" value="ECO:0007669"/>
    <property type="project" value="UniProtKB-KW"/>
</dbReference>
<comment type="subcellular location">
    <subcellularLocation>
        <location evidence="1">Nucleus</location>
    </subcellularLocation>
</comment>
<evidence type="ECO:0000256" key="5">
    <source>
        <dbReference type="ARBA" id="ARBA00023163"/>
    </source>
</evidence>
<gene>
    <name evidence="9" type="ORF">FLAG1_03587</name>
</gene>
<evidence type="ECO:0000256" key="4">
    <source>
        <dbReference type="ARBA" id="ARBA00023015"/>
    </source>
</evidence>
<evidence type="ECO:0000256" key="6">
    <source>
        <dbReference type="ARBA" id="ARBA00023242"/>
    </source>
</evidence>
<evidence type="ECO:0000256" key="7">
    <source>
        <dbReference type="ARBA" id="ARBA00025178"/>
    </source>
</evidence>
<dbReference type="GO" id="GO:0006357">
    <property type="term" value="P:regulation of transcription by RNA polymerase II"/>
    <property type="evidence" value="ECO:0007669"/>
    <property type="project" value="TreeGrafter"/>
</dbReference>
<comment type="similarity">
    <text evidence="2">Belongs to the EAF7 family.</text>
</comment>
<sequence length="296" mass="33430">MAPRKRARTSTQTAATPTPARDDDAMDVDTPQTGDQDASSEIREQEPDNNYNDLWTDDQVASLFKGVIRWKPAGMHRHFRMIAISEHLRNHGFDPDLYQHTRIPYIWQKLKTYYNIEVIDERENFDEDETEDRYNEFSLPRDQFFDAMMERAQADPSEAPTSPAQLDLSPPPPSPAKKRKRGETKTRGASVEDTEEGTDAPSPAPKSKRGSSRQKKKATPAKPEKQEKAETTEEEEDDDSEDEGEEEEEETDGSSSNGEEESAEDNGAQVSKSTRGAKKGQKAATTKAKARPKRRR</sequence>
<dbReference type="GO" id="GO:0005634">
    <property type="term" value="C:nucleus"/>
    <property type="evidence" value="ECO:0007669"/>
    <property type="project" value="UniProtKB-SubCell"/>
</dbReference>
<evidence type="ECO:0008006" key="11">
    <source>
        <dbReference type="Google" id="ProtNLM"/>
    </source>
</evidence>
<evidence type="ECO:0000256" key="2">
    <source>
        <dbReference type="ARBA" id="ARBA00007117"/>
    </source>
</evidence>
<dbReference type="InterPro" id="IPR012423">
    <property type="entry name" value="Eaf7/MRGBP"/>
</dbReference>
<protein>
    <recommendedName>
        <fullName evidence="11">Ct20 family protein</fullName>
    </recommendedName>
</protein>
<feature type="compositionally biased region" description="Polar residues" evidence="8">
    <location>
        <begin position="30"/>
        <end position="39"/>
    </location>
</feature>
<dbReference type="AlphaFoldDB" id="A0A0N0DG46"/>
<dbReference type="GO" id="GO:0035267">
    <property type="term" value="C:NuA4 histone acetyltransferase complex"/>
    <property type="evidence" value="ECO:0007669"/>
    <property type="project" value="TreeGrafter"/>
</dbReference>
<keyword evidence="6" id="KW-0539">Nucleus</keyword>
<keyword evidence="4" id="KW-0805">Transcription regulation</keyword>
<keyword evidence="5" id="KW-0804">Transcription</keyword>
<dbReference type="EMBL" id="JXCE01000041">
    <property type="protein sequence ID" value="KPA43507.1"/>
    <property type="molecule type" value="Genomic_DNA"/>
</dbReference>
<evidence type="ECO:0000313" key="10">
    <source>
        <dbReference type="Proteomes" id="UP000037904"/>
    </source>
</evidence>
<dbReference type="PANTHER" id="PTHR13581:SF5">
    <property type="entry name" value="MRG_MORF4L-BINDING PROTEIN"/>
    <property type="match status" value="1"/>
</dbReference>
<evidence type="ECO:0000256" key="8">
    <source>
        <dbReference type="SAM" id="MobiDB-lite"/>
    </source>
</evidence>
<evidence type="ECO:0000256" key="1">
    <source>
        <dbReference type="ARBA" id="ARBA00004123"/>
    </source>
</evidence>